<organism evidence="1 2">
    <name type="scientific">Moorena producens 3L</name>
    <dbReference type="NCBI Taxonomy" id="489825"/>
    <lineage>
        <taxon>Bacteria</taxon>
        <taxon>Bacillati</taxon>
        <taxon>Cyanobacteriota</taxon>
        <taxon>Cyanophyceae</taxon>
        <taxon>Coleofasciculales</taxon>
        <taxon>Coleofasciculaceae</taxon>
        <taxon>Moorena</taxon>
    </lineage>
</organism>
<dbReference type="RefSeq" id="WP_008190985.1">
    <property type="nucleotide sequence ID" value="NZ_GL890971.1"/>
</dbReference>
<sequence>MIAKLYQKIIPNQLHHTAYLLLDLMVISLQLLKEVKLEVLAESLPLPILLESRRRKIRRFLILKNFTIETIWFPCVTALLEEMFNPKDRIYLVIDRTSWSLINILMVSVVYDHRALEVTVRQGRLNKRQSVSYKFKLYEIRRPCLRFRPWPIYWTLLDKKRCSAVLGVSPGDETLDRLAFMVVRLCRKGLKLEARPRNLIRHRKARLH</sequence>
<gene>
    <name evidence="1" type="ORF">LYNGBM3L_70250</name>
</gene>
<dbReference type="AlphaFoldDB" id="F4Y307"/>
<protein>
    <submittedName>
        <fullName evidence="1">Uncharacterized protein</fullName>
    </submittedName>
</protein>
<dbReference type="Proteomes" id="UP000003959">
    <property type="component" value="Unassembled WGS sequence"/>
</dbReference>
<keyword evidence="2" id="KW-1185">Reference proteome</keyword>
<proteinExistence type="predicted"/>
<evidence type="ECO:0000313" key="1">
    <source>
        <dbReference type="EMBL" id="EGJ29001.1"/>
    </source>
</evidence>
<dbReference type="HOGENOM" id="CLU_1319733_0_0_3"/>
<dbReference type="EMBL" id="GL890971">
    <property type="protein sequence ID" value="EGJ29001.1"/>
    <property type="molecule type" value="Genomic_DNA"/>
</dbReference>
<dbReference type="eggNOG" id="COG3385">
    <property type="taxonomic scope" value="Bacteria"/>
</dbReference>
<name>F4Y307_9CYAN</name>
<evidence type="ECO:0000313" key="2">
    <source>
        <dbReference type="Proteomes" id="UP000003959"/>
    </source>
</evidence>
<accession>F4Y307</accession>
<reference evidence="2" key="1">
    <citation type="journal article" date="2011" name="Proc. Natl. Acad. Sci. U.S.A.">
        <title>Genomic insights into the physiology and ecology of the marine filamentous cyanobacterium Lyngbya majuscula.</title>
        <authorList>
            <person name="Jones A.C."/>
            <person name="Monroe E.A."/>
            <person name="Podell S."/>
            <person name="Hess W.R."/>
            <person name="Klages S."/>
            <person name="Esquenazi E."/>
            <person name="Niessen S."/>
            <person name="Hoover H."/>
            <person name="Rothmann M."/>
            <person name="Lasken R.S."/>
            <person name="Yates J.R.III."/>
            <person name="Reinhardt R."/>
            <person name="Kube M."/>
            <person name="Burkart M.D."/>
            <person name="Allen E.E."/>
            <person name="Dorrestein P.C."/>
            <person name="Gerwick W.H."/>
            <person name="Gerwick L."/>
        </authorList>
    </citation>
    <scope>NUCLEOTIDE SEQUENCE [LARGE SCALE GENOMIC DNA]</scope>
    <source>
        <strain evidence="2">3L</strain>
    </source>
</reference>